<protein>
    <submittedName>
        <fullName evidence="2">Uncharacterized protein</fullName>
    </submittedName>
</protein>
<gene>
    <name evidence="2" type="ORF">FOC4_g10014839</name>
</gene>
<feature type="chain" id="PRO_5004111412" evidence="1">
    <location>
        <begin position="20"/>
        <end position="65"/>
    </location>
</feature>
<reference evidence="3" key="1">
    <citation type="submission" date="2012-09" db="EMBL/GenBank/DDBJ databases">
        <title>Genome sequencing and comparative transcriptomics of race 1 and race 4 of banana pathogen: Fusarium oxysporum f. sp. cubense.</title>
        <authorList>
            <person name="Fang X."/>
            <person name="Huang J."/>
        </authorList>
    </citation>
    <scope>NUCLEOTIDE SEQUENCE [LARGE SCALE GENOMIC DNA]</scope>
    <source>
        <strain evidence="3">race 4</strain>
    </source>
</reference>
<dbReference type="HOGENOM" id="CLU_2849733_0_0_1"/>
<organism evidence="2 3">
    <name type="scientific">Fusarium oxysporum f. sp. cubense (strain race 4)</name>
    <name type="common">Panama disease fungus</name>
    <dbReference type="NCBI Taxonomy" id="2502994"/>
    <lineage>
        <taxon>Eukaryota</taxon>
        <taxon>Fungi</taxon>
        <taxon>Dikarya</taxon>
        <taxon>Ascomycota</taxon>
        <taxon>Pezizomycotina</taxon>
        <taxon>Sordariomycetes</taxon>
        <taxon>Hypocreomycetidae</taxon>
        <taxon>Hypocreales</taxon>
        <taxon>Nectriaceae</taxon>
        <taxon>Fusarium</taxon>
        <taxon>Fusarium oxysporum species complex</taxon>
    </lineage>
</organism>
<dbReference type="Proteomes" id="UP000016929">
    <property type="component" value="Unassembled WGS sequence"/>
</dbReference>
<accession>N1RHZ0</accession>
<reference evidence="3" key="2">
    <citation type="journal article" date="2014" name="PLoS ONE">
        <title>Genome and Transcriptome Analysis of the Fungal Pathogen Fusarium oxysporum f. sp. cubense Causing Banana Vascular Wilt Disease.</title>
        <authorList>
            <person name="Guo L."/>
            <person name="Han L."/>
            <person name="Yang L."/>
            <person name="Zeng H."/>
            <person name="Fan D."/>
            <person name="Zhu Y."/>
            <person name="Feng Y."/>
            <person name="Wang G."/>
            <person name="Peng C."/>
            <person name="Jiang X."/>
            <person name="Zhou D."/>
            <person name="Ni P."/>
            <person name="Liang C."/>
            <person name="Liu L."/>
            <person name="Wang J."/>
            <person name="Mao C."/>
            <person name="Fang X."/>
            <person name="Peng M."/>
            <person name="Huang J."/>
        </authorList>
    </citation>
    <scope>NUCLEOTIDE SEQUENCE [LARGE SCALE GENOMIC DNA]</scope>
    <source>
        <strain evidence="3">race 4</strain>
    </source>
</reference>
<name>N1RHZ0_FUSC4</name>
<feature type="signal peptide" evidence="1">
    <location>
        <begin position="1"/>
        <end position="19"/>
    </location>
</feature>
<keyword evidence="1" id="KW-0732">Signal</keyword>
<keyword evidence="3" id="KW-1185">Reference proteome</keyword>
<evidence type="ECO:0000313" key="3">
    <source>
        <dbReference type="Proteomes" id="UP000016929"/>
    </source>
</evidence>
<proteinExistence type="predicted"/>
<dbReference type="EMBL" id="KB726996">
    <property type="protein sequence ID" value="EMT61770.1"/>
    <property type="molecule type" value="Genomic_DNA"/>
</dbReference>
<dbReference type="AlphaFoldDB" id="N1RHZ0"/>
<evidence type="ECO:0000256" key="1">
    <source>
        <dbReference type="SAM" id="SignalP"/>
    </source>
</evidence>
<evidence type="ECO:0000313" key="2">
    <source>
        <dbReference type="EMBL" id="EMT61770.1"/>
    </source>
</evidence>
<sequence>MIWFHGIFMLTCTWLKSTGRVPNTFKLIQEKVIDRDLFLLLTSDELTSTAEFIYALDHSILLREV</sequence>